<dbReference type="PANTHER" id="PTHR43000">
    <property type="entry name" value="DTDP-D-GLUCOSE 4,6-DEHYDRATASE-RELATED"/>
    <property type="match status" value="1"/>
</dbReference>
<evidence type="ECO:0000259" key="2">
    <source>
        <dbReference type="Pfam" id="PF01370"/>
    </source>
</evidence>
<evidence type="ECO:0000313" key="3">
    <source>
        <dbReference type="EMBL" id="SVD58378.1"/>
    </source>
</evidence>
<evidence type="ECO:0000256" key="1">
    <source>
        <dbReference type="ARBA" id="ARBA00007637"/>
    </source>
</evidence>
<dbReference type="Pfam" id="PF01370">
    <property type="entry name" value="Epimerase"/>
    <property type="match status" value="1"/>
</dbReference>
<accession>A0A382WJU8</accession>
<organism evidence="3">
    <name type="scientific">marine metagenome</name>
    <dbReference type="NCBI Taxonomy" id="408172"/>
    <lineage>
        <taxon>unclassified sequences</taxon>
        <taxon>metagenomes</taxon>
        <taxon>ecological metagenomes</taxon>
    </lineage>
</organism>
<sequence>MAAAGVNKKNVSFNEAIKVNLLMSYKLLMNAINSNCLKWVIIGTASEYGKSSISKKALSINTQELPETNYELSKFYFTQLCLMLSKKYKAKCRIMRLFNVYGEGENKKRLWSSLRIAAKSNKNFKMTSGYQIKDFINVKDVAKAILDSTNFKKRDNSYPQIWHVASGKPKTVRSFAKYYWKKYNAKGEIFFGKIRKNDNKNYISDHKSIW</sequence>
<dbReference type="InterPro" id="IPR036291">
    <property type="entry name" value="NAD(P)-bd_dom_sf"/>
</dbReference>
<name>A0A382WJU8_9ZZZZ</name>
<reference evidence="3" key="1">
    <citation type="submission" date="2018-05" db="EMBL/GenBank/DDBJ databases">
        <authorList>
            <person name="Lanie J.A."/>
            <person name="Ng W.-L."/>
            <person name="Kazmierczak K.M."/>
            <person name="Andrzejewski T.M."/>
            <person name="Davidsen T.M."/>
            <person name="Wayne K.J."/>
            <person name="Tettelin H."/>
            <person name="Glass J.I."/>
            <person name="Rusch D."/>
            <person name="Podicherti R."/>
            <person name="Tsui H.-C.T."/>
            <person name="Winkler M.E."/>
        </authorList>
    </citation>
    <scope>NUCLEOTIDE SEQUENCE</scope>
</reference>
<protein>
    <recommendedName>
        <fullName evidence="2">NAD-dependent epimerase/dehydratase domain-containing protein</fullName>
    </recommendedName>
</protein>
<feature type="domain" description="NAD-dependent epimerase/dehydratase" evidence="2">
    <location>
        <begin position="3"/>
        <end position="146"/>
    </location>
</feature>
<dbReference type="Gene3D" id="3.40.50.720">
    <property type="entry name" value="NAD(P)-binding Rossmann-like Domain"/>
    <property type="match status" value="1"/>
</dbReference>
<gene>
    <name evidence="3" type="ORF">METZ01_LOCUS411232</name>
</gene>
<dbReference type="SUPFAM" id="SSF51735">
    <property type="entry name" value="NAD(P)-binding Rossmann-fold domains"/>
    <property type="match status" value="1"/>
</dbReference>
<dbReference type="InterPro" id="IPR001509">
    <property type="entry name" value="Epimerase_deHydtase"/>
</dbReference>
<dbReference type="EMBL" id="UINC01159983">
    <property type="protein sequence ID" value="SVD58378.1"/>
    <property type="molecule type" value="Genomic_DNA"/>
</dbReference>
<comment type="similarity">
    <text evidence="1">Belongs to the NAD(P)-dependent epimerase/dehydratase family.</text>
</comment>
<proteinExistence type="inferred from homology"/>
<dbReference type="AlphaFoldDB" id="A0A382WJU8"/>